<name>A0A8B7PGZ7_HYAAZ</name>
<evidence type="ECO:0000256" key="3">
    <source>
        <dbReference type="ARBA" id="ARBA00012180"/>
    </source>
</evidence>
<evidence type="ECO:0000256" key="7">
    <source>
        <dbReference type="ARBA" id="ARBA00022801"/>
    </source>
</evidence>
<dbReference type="InterPro" id="IPR002156">
    <property type="entry name" value="RNaseH_domain"/>
</dbReference>
<dbReference type="Gene3D" id="3.30.420.10">
    <property type="entry name" value="Ribonuclease H-like superfamily/Ribonuclease H"/>
    <property type="match status" value="1"/>
</dbReference>
<dbReference type="OrthoDB" id="6373941at2759"/>
<dbReference type="PROSITE" id="PS50879">
    <property type="entry name" value="RNASE_H_1"/>
    <property type="match status" value="1"/>
</dbReference>
<dbReference type="InterPro" id="IPR036397">
    <property type="entry name" value="RNaseH_sf"/>
</dbReference>
<evidence type="ECO:0000256" key="5">
    <source>
        <dbReference type="ARBA" id="ARBA00022723"/>
    </source>
</evidence>
<feature type="domain" description="RNase H type-1" evidence="8">
    <location>
        <begin position="80"/>
        <end position="207"/>
    </location>
</feature>
<dbReference type="GO" id="GO:0004523">
    <property type="term" value="F:RNA-DNA hybrid ribonuclease activity"/>
    <property type="evidence" value="ECO:0007669"/>
    <property type="project" value="UniProtKB-EC"/>
</dbReference>
<dbReference type="CDD" id="cd09276">
    <property type="entry name" value="Rnase_HI_RT_non_LTR"/>
    <property type="match status" value="1"/>
</dbReference>
<accession>A0A8B7PGZ7</accession>
<dbReference type="GeneID" id="108680995"/>
<dbReference type="InterPro" id="IPR012337">
    <property type="entry name" value="RNaseH-like_sf"/>
</dbReference>
<dbReference type="InterPro" id="IPR050092">
    <property type="entry name" value="RNase_H"/>
</dbReference>
<dbReference type="AlphaFoldDB" id="A0A8B7PGZ7"/>
<dbReference type="GO" id="GO:0003676">
    <property type="term" value="F:nucleic acid binding"/>
    <property type="evidence" value="ECO:0007669"/>
    <property type="project" value="InterPro"/>
</dbReference>
<keyword evidence="9" id="KW-1185">Reference proteome</keyword>
<keyword evidence="7" id="KW-0378">Hydrolase</keyword>
<dbReference type="PANTHER" id="PTHR10642">
    <property type="entry name" value="RIBONUCLEASE H1"/>
    <property type="match status" value="1"/>
</dbReference>
<evidence type="ECO:0000256" key="2">
    <source>
        <dbReference type="ARBA" id="ARBA00005300"/>
    </source>
</evidence>
<evidence type="ECO:0000313" key="9">
    <source>
        <dbReference type="Proteomes" id="UP000694843"/>
    </source>
</evidence>
<dbReference type="EC" id="3.1.26.4" evidence="3"/>
<protein>
    <recommendedName>
        <fullName evidence="3">ribonuclease H</fullName>
        <ecNumber evidence="3">3.1.26.4</ecNumber>
    </recommendedName>
</protein>
<sequence>MTGDQANPFPYNIPSSEDYGALSAATQAQQMQVMPVTFEDIPTWRIPISTFCPDQNIPPKSELQATTMKNLFLDHATTKHTNSIHIYTDGSKSDDAVGCAATTDTTIISRRLSPNASINTAELSGVLCALVLIDDHPERNFTIFIDSKSVVQALRTYNSKHTIIFEILAWLLRLVEAGKTISICWVPGHVGVRGNDRADEAAVGASSSDATIYREDVPCHDHYPRIRTSVYHMWR</sequence>
<comment type="similarity">
    <text evidence="2">Belongs to the RNase H family.</text>
</comment>
<evidence type="ECO:0000256" key="6">
    <source>
        <dbReference type="ARBA" id="ARBA00022759"/>
    </source>
</evidence>
<dbReference type="Pfam" id="PF00075">
    <property type="entry name" value="RNase_H"/>
    <property type="match status" value="1"/>
</dbReference>
<dbReference type="Proteomes" id="UP000694843">
    <property type="component" value="Unplaced"/>
</dbReference>
<gene>
    <name evidence="10" type="primary">LOC108680995</name>
</gene>
<evidence type="ECO:0000313" key="10">
    <source>
        <dbReference type="RefSeq" id="XP_018025418.1"/>
    </source>
</evidence>
<keyword evidence="5" id="KW-0479">Metal-binding</keyword>
<proteinExistence type="inferred from homology"/>
<evidence type="ECO:0000259" key="8">
    <source>
        <dbReference type="PROSITE" id="PS50879"/>
    </source>
</evidence>
<dbReference type="PANTHER" id="PTHR10642:SF26">
    <property type="entry name" value="RIBONUCLEASE H1"/>
    <property type="match status" value="1"/>
</dbReference>
<dbReference type="SUPFAM" id="SSF53098">
    <property type="entry name" value="Ribonuclease H-like"/>
    <property type="match status" value="1"/>
</dbReference>
<reference evidence="10" key="1">
    <citation type="submission" date="2025-08" db="UniProtKB">
        <authorList>
            <consortium name="RefSeq"/>
        </authorList>
    </citation>
    <scope>IDENTIFICATION</scope>
    <source>
        <tissue evidence="10">Whole organism</tissue>
    </source>
</reference>
<dbReference type="RefSeq" id="XP_018025418.1">
    <property type="nucleotide sequence ID" value="XM_018169929.1"/>
</dbReference>
<dbReference type="GO" id="GO:0043137">
    <property type="term" value="P:DNA replication, removal of RNA primer"/>
    <property type="evidence" value="ECO:0007669"/>
    <property type="project" value="TreeGrafter"/>
</dbReference>
<dbReference type="KEGG" id="hazt:108680995"/>
<dbReference type="GO" id="GO:0046872">
    <property type="term" value="F:metal ion binding"/>
    <property type="evidence" value="ECO:0007669"/>
    <property type="project" value="UniProtKB-KW"/>
</dbReference>
<comment type="catalytic activity">
    <reaction evidence="1">
        <text>Endonucleolytic cleavage to 5'-phosphomonoester.</text>
        <dbReference type="EC" id="3.1.26.4"/>
    </reaction>
</comment>
<evidence type="ECO:0000256" key="4">
    <source>
        <dbReference type="ARBA" id="ARBA00022722"/>
    </source>
</evidence>
<organism evidence="9 10">
    <name type="scientific">Hyalella azteca</name>
    <name type="common">Amphipod</name>
    <dbReference type="NCBI Taxonomy" id="294128"/>
    <lineage>
        <taxon>Eukaryota</taxon>
        <taxon>Metazoa</taxon>
        <taxon>Ecdysozoa</taxon>
        <taxon>Arthropoda</taxon>
        <taxon>Crustacea</taxon>
        <taxon>Multicrustacea</taxon>
        <taxon>Malacostraca</taxon>
        <taxon>Eumalacostraca</taxon>
        <taxon>Peracarida</taxon>
        <taxon>Amphipoda</taxon>
        <taxon>Senticaudata</taxon>
        <taxon>Talitrida</taxon>
        <taxon>Talitroidea</taxon>
        <taxon>Hyalellidae</taxon>
        <taxon>Hyalella</taxon>
    </lineage>
</organism>
<keyword evidence="6" id="KW-0255">Endonuclease</keyword>
<keyword evidence="4" id="KW-0540">Nuclease</keyword>
<evidence type="ECO:0000256" key="1">
    <source>
        <dbReference type="ARBA" id="ARBA00000077"/>
    </source>
</evidence>